<feature type="domain" description="Rhodanese" evidence="1">
    <location>
        <begin position="385"/>
        <end position="468"/>
    </location>
</feature>
<dbReference type="PANTHER" id="PTHR43031:SF1">
    <property type="entry name" value="PYRIDINE NUCLEOTIDE-DISULPHIDE OXIDOREDUCTASE"/>
    <property type="match status" value="1"/>
</dbReference>
<feature type="domain" description="Rhodanese" evidence="1">
    <location>
        <begin position="139"/>
        <end position="228"/>
    </location>
</feature>
<dbReference type="PROSITE" id="PS50206">
    <property type="entry name" value="RHODANESE_3"/>
    <property type="match status" value="4"/>
</dbReference>
<dbReference type="InterPro" id="IPR001763">
    <property type="entry name" value="Rhodanese-like_dom"/>
</dbReference>
<evidence type="ECO:0000259" key="1">
    <source>
        <dbReference type="PROSITE" id="PS50206"/>
    </source>
</evidence>
<name>A0A917DBW2_9HYPH</name>
<comment type="caution">
    <text evidence="2">The sequence shown here is derived from an EMBL/GenBank/DDBJ whole genome shotgun (WGS) entry which is preliminary data.</text>
</comment>
<keyword evidence="2" id="KW-0808">Transferase</keyword>
<dbReference type="SUPFAM" id="SSF52821">
    <property type="entry name" value="Rhodanese/Cell cycle control phosphatase"/>
    <property type="match status" value="4"/>
</dbReference>
<dbReference type="GO" id="GO:0016740">
    <property type="term" value="F:transferase activity"/>
    <property type="evidence" value="ECO:0007669"/>
    <property type="project" value="UniProtKB-KW"/>
</dbReference>
<reference evidence="2" key="2">
    <citation type="submission" date="2020-09" db="EMBL/GenBank/DDBJ databases">
        <authorList>
            <person name="Sun Q."/>
            <person name="Zhou Y."/>
        </authorList>
    </citation>
    <scope>NUCLEOTIDE SEQUENCE</scope>
    <source>
        <strain evidence="2">CGMCC 1.15493</strain>
    </source>
</reference>
<dbReference type="InterPro" id="IPR050229">
    <property type="entry name" value="GlpE_sulfurtransferase"/>
</dbReference>
<organism evidence="2 3">
    <name type="scientific">Aureimonas glaciei</name>
    <dbReference type="NCBI Taxonomy" id="1776957"/>
    <lineage>
        <taxon>Bacteria</taxon>
        <taxon>Pseudomonadati</taxon>
        <taxon>Pseudomonadota</taxon>
        <taxon>Alphaproteobacteria</taxon>
        <taxon>Hyphomicrobiales</taxon>
        <taxon>Aurantimonadaceae</taxon>
        <taxon>Aureimonas</taxon>
    </lineage>
</organism>
<dbReference type="Proteomes" id="UP000613160">
    <property type="component" value="Unassembled WGS sequence"/>
</dbReference>
<dbReference type="SMART" id="SM00450">
    <property type="entry name" value="RHOD"/>
    <property type="match status" value="4"/>
</dbReference>
<dbReference type="InterPro" id="IPR036873">
    <property type="entry name" value="Rhodanese-like_dom_sf"/>
</dbReference>
<keyword evidence="3" id="KW-1185">Reference proteome</keyword>
<feature type="domain" description="Rhodanese" evidence="1">
    <location>
        <begin position="16"/>
        <end position="106"/>
    </location>
</feature>
<gene>
    <name evidence="2" type="ORF">GCM10011335_28370</name>
</gene>
<dbReference type="EMBL" id="BMJJ01000006">
    <property type="protein sequence ID" value="GGD23772.1"/>
    <property type="molecule type" value="Genomic_DNA"/>
</dbReference>
<dbReference type="PANTHER" id="PTHR43031">
    <property type="entry name" value="FAD-DEPENDENT OXIDOREDUCTASE"/>
    <property type="match status" value="1"/>
</dbReference>
<evidence type="ECO:0000313" key="2">
    <source>
        <dbReference type="EMBL" id="GGD23772.1"/>
    </source>
</evidence>
<accession>A0A917DBW2</accession>
<dbReference type="Pfam" id="PF00581">
    <property type="entry name" value="Rhodanese"/>
    <property type="match status" value="3"/>
</dbReference>
<feature type="domain" description="Rhodanese" evidence="1">
    <location>
        <begin position="274"/>
        <end position="362"/>
    </location>
</feature>
<proteinExistence type="predicted"/>
<dbReference type="Gene3D" id="3.40.250.10">
    <property type="entry name" value="Rhodanese-like domain"/>
    <property type="match status" value="4"/>
</dbReference>
<protein>
    <submittedName>
        <fullName evidence="2">Transferase</fullName>
    </submittedName>
</protein>
<reference evidence="2" key="1">
    <citation type="journal article" date="2014" name="Int. J. Syst. Evol. Microbiol.">
        <title>Complete genome sequence of Corynebacterium casei LMG S-19264T (=DSM 44701T), isolated from a smear-ripened cheese.</title>
        <authorList>
            <consortium name="US DOE Joint Genome Institute (JGI-PGF)"/>
            <person name="Walter F."/>
            <person name="Albersmeier A."/>
            <person name="Kalinowski J."/>
            <person name="Ruckert C."/>
        </authorList>
    </citation>
    <scope>NUCLEOTIDE SEQUENCE</scope>
    <source>
        <strain evidence="2">CGMCC 1.15493</strain>
    </source>
</reference>
<evidence type="ECO:0000313" key="3">
    <source>
        <dbReference type="Proteomes" id="UP000613160"/>
    </source>
</evidence>
<sequence>MPGPITAVAAKAVLHGKDEVACLDVREHGQYGEGHPFLAVPCPCSRLEILAPALLPRASVPVILVDDGDGVAERAAAALAGLGYRDVAWIEGGAAAWAQAGFTLFKGVNLPSKTLGELLEAEWHVPRIDVETLDAWQREERAFHLFDGRPASEYRKMTIPDAASMPNGELAHRFSVADPAEPVVIHCAGRTRSIVGAASLALAGVPNPVFALENGTQGWALSGRALHHGATPAPLPDLSEDARLRSRDRADAVIAANRLTVIKPGDLDRLAADPARTLYVLDVRTEAEFAAGTLTGAVHAPAVQLVQASDAWLGVRRARVVLGCDTGLRSATAAVFLAALNYEVFVLPGIETFSGHSGPGRRDAPTPPTLPALEPMSVEAAVALAAAGETLLDLRGSLDFRAGHLAGARWAIRPRLGGLDPARPVALVGTAEVVALAARDLRAAGHADIRHVAGDPAVWRASGLAVEAMSDDPPDEAAIDHLFFVHDRHDGNLDAARRYLAWEMGLVAQLDPAERAEYRIGPGPFASPRA</sequence>
<dbReference type="AlphaFoldDB" id="A0A917DBW2"/>